<accession>A0A438KG93</accession>
<reference evidence="1 2" key="1">
    <citation type="journal article" date="2018" name="PLoS Genet.">
        <title>Population sequencing reveals clonal diversity and ancestral inbreeding in the grapevine cultivar Chardonnay.</title>
        <authorList>
            <person name="Roach M.J."/>
            <person name="Johnson D.L."/>
            <person name="Bohlmann J."/>
            <person name="van Vuuren H.J."/>
            <person name="Jones S.J."/>
            <person name="Pretorius I.S."/>
            <person name="Schmidt S.A."/>
            <person name="Borneman A.R."/>
        </authorList>
    </citation>
    <scope>NUCLEOTIDE SEQUENCE [LARGE SCALE GENOMIC DNA]</scope>
    <source>
        <strain evidence="2">cv. Chardonnay</strain>
        <tissue evidence="1">Leaf</tissue>
    </source>
</reference>
<dbReference type="AlphaFoldDB" id="A0A438KG93"/>
<comment type="caution">
    <text evidence="1">The sequence shown here is derived from an EMBL/GenBank/DDBJ whole genome shotgun (WGS) entry which is preliminary data.</text>
</comment>
<gene>
    <name evidence="1" type="ORF">CK203_004607</name>
</gene>
<organism evidence="1 2">
    <name type="scientific">Vitis vinifera</name>
    <name type="common">Grape</name>
    <dbReference type="NCBI Taxonomy" id="29760"/>
    <lineage>
        <taxon>Eukaryota</taxon>
        <taxon>Viridiplantae</taxon>
        <taxon>Streptophyta</taxon>
        <taxon>Embryophyta</taxon>
        <taxon>Tracheophyta</taxon>
        <taxon>Spermatophyta</taxon>
        <taxon>Magnoliopsida</taxon>
        <taxon>eudicotyledons</taxon>
        <taxon>Gunneridae</taxon>
        <taxon>Pentapetalae</taxon>
        <taxon>rosids</taxon>
        <taxon>Vitales</taxon>
        <taxon>Vitaceae</taxon>
        <taxon>Viteae</taxon>
        <taxon>Vitis</taxon>
    </lineage>
</organism>
<protein>
    <submittedName>
        <fullName evidence="1">Uncharacterized protein</fullName>
    </submittedName>
</protein>
<evidence type="ECO:0000313" key="1">
    <source>
        <dbReference type="EMBL" id="RVX20232.1"/>
    </source>
</evidence>
<evidence type="ECO:0000313" key="2">
    <source>
        <dbReference type="Proteomes" id="UP000288805"/>
    </source>
</evidence>
<proteinExistence type="predicted"/>
<sequence length="244" mass="28341">MVVLWNTSEVRDLLVLGSLQWVLVVWDKRVVEVLEMQWGMKGRHFGILGGCKRWPGNLYEDIRMRLWKVAIWEKKKGISSWVRLGSASLGFLLESLDHCIKNGKGGKWEREWKESGRSYSLLRNENKAGLFLRLGVVDLEKKRHSIIIPKGKGEKGGWVIMAEKLQQMGGLMRRKEQKQSEWGGGNLAMERSYAEVVMKQKNSDKNVVRMEVRKEEIQNNLRKLAHCIIGTWDPIIFQFYSLKD</sequence>
<name>A0A438KG93_VITVI</name>
<dbReference type="Proteomes" id="UP000288805">
    <property type="component" value="Unassembled WGS sequence"/>
</dbReference>
<dbReference type="EMBL" id="QGNW01000007">
    <property type="protein sequence ID" value="RVX20232.1"/>
    <property type="molecule type" value="Genomic_DNA"/>
</dbReference>